<dbReference type="NCBIfam" id="TIGR02118">
    <property type="entry name" value="EthD family reductase"/>
    <property type="match status" value="1"/>
</dbReference>
<dbReference type="AlphaFoldDB" id="A0A1F5LZQ7"/>
<evidence type="ECO:0000259" key="2">
    <source>
        <dbReference type="Pfam" id="PF07110"/>
    </source>
</evidence>
<dbReference type="Pfam" id="PF07110">
    <property type="entry name" value="EthD"/>
    <property type="match status" value="1"/>
</dbReference>
<evidence type="ECO:0000256" key="1">
    <source>
        <dbReference type="ARBA" id="ARBA00005986"/>
    </source>
</evidence>
<protein>
    <recommendedName>
        <fullName evidence="2">EthD domain-containing protein</fullName>
    </recommendedName>
</protein>
<dbReference type="InterPro" id="IPR011008">
    <property type="entry name" value="Dimeric_a/b-barrel"/>
</dbReference>
<dbReference type="Proteomes" id="UP000177622">
    <property type="component" value="Unassembled WGS sequence"/>
</dbReference>
<dbReference type="InterPro" id="IPR009799">
    <property type="entry name" value="EthD_dom"/>
</dbReference>
<dbReference type="Gene3D" id="3.30.70.100">
    <property type="match status" value="1"/>
</dbReference>
<dbReference type="PANTHER" id="PTHR40260:SF2">
    <property type="entry name" value="BLR8190 PROTEIN"/>
    <property type="match status" value="1"/>
</dbReference>
<dbReference type="OrthoDB" id="4892971at2759"/>
<accession>A0A1F5LZQ7</accession>
<evidence type="ECO:0000313" key="4">
    <source>
        <dbReference type="Proteomes" id="UP000177622"/>
    </source>
</evidence>
<dbReference type="SUPFAM" id="SSF54909">
    <property type="entry name" value="Dimeric alpha+beta barrel"/>
    <property type="match status" value="1"/>
</dbReference>
<gene>
    <name evidence="3" type="ORF">PENARI_c001G05023</name>
</gene>
<dbReference type="PANTHER" id="PTHR40260">
    <property type="entry name" value="BLR8190 PROTEIN"/>
    <property type="match status" value="1"/>
</dbReference>
<dbReference type="GO" id="GO:0016491">
    <property type="term" value="F:oxidoreductase activity"/>
    <property type="evidence" value="ECO:0007669"/>
    <property type="project" value="InterPro"/>
</dbReference>
<dbReference type="GeneID" id="34571243"/>
<feature type="domain" description="EthD" evidence="2">
    <location>
        <begin position="19"/>
        <end position="94"/>
    </location>
</feature>
<comment type="caution">
    <text evidence="3">The sequence shown here is derived from an EMBL/GenBank/DDBJ whole genome shotgun (WGS) entry which is preliminary data.</text>
</comment>
<evidence type="ECO:0000313" key="3">
    <source>
        <dbReference type="EMBL" id="OGE58431.1"/>
    </source>
</evidence>
<sequence>MPYTAIVMYPNESDIQFDESYYMKTHMPLVEATWKKYGLNSWQVTKFPTALDGSRSEYLIMATLQWESEEALQAALKDSGSAQVFGDIPNFTNKKPITLAGSNL</sequence>
<name>A0A1F5LZQ7_PENAI</name>
<keyword evidence="4" id="KW-1185">Reference proteome</keyword>
<organism evidence="3 4">
    <name type="scientific">Penicillium arizonense</name>
    <dbReference type="NCBI Taxonomy" id="1835702"/>
    <lineage>
        <taxon>Eukaryota</taxon>
        <taxon>Fungi</taxon>
        <taxon>Dikarya</taxon>
        <taxon>Ascomycota</taxon>
        <taxon>Pezizomycotina</taxon>
        <taxon>Eurotiomycetes</taxon>
        <taxon>Eurotiomycetidae</taxon>
        <taxon>Eurotiales</taxon>
        <taxon>Aspergillaceae</taxon>
        <taxon>Penicillium</taxon>
    </lineage>
</organism>
<reference evidence="3 4" key="1">
    <citation type="journal article" date="2016" name="Sci. Rep.">
        <title>Penicillium arizonense, a new, genome sequenced fungal species, reveals a high chemical diversity in secreted metabolites.</title>
        <authorList>
            <person name="Grijseels S."/>
            <person name="Nielsen J.C."/>
            <person name="Randelovic M."/>
            <person name="Nielsen J."/>
            <person name="Nielsen K.F."/>
            <person name="Workman M."/>
            <person name="Frisvad J.C."/>
        </authorList>
    </citation>
    <scope>NUCLEOTIDE SEQUENCE [LARGE SCALE GENOMIC DNA]</scope>
    <source>
        <strain evidence="3 4">CBS 141311</strain>
    </source>
</reference>
<dbReference type="RefSeq" id="XP_022493854.1">
    <property type="nucleotide sequence ID" value="XM_022626509.1"/>
</dbReference>
<comment type="similarity">
    <text evidence="1">Belongs to the tpcK family.</text>
</comment>
<dbReference type="STRING" id="1835702.A0A1F5LZQ7"/>
<proteinExistence type="inferred from homology"/>
<dbReference type="EMBL" id="LXJU01000001">
    <property type="protein sequence ID" value="OGE58431.1"/>
    <property type="molecule type" value="Genomic_DNA"/>
</dbReference>